<dbReference type="EMBL" id="JASJQH010007246">
    <property type="protein sequence ID" value="KAK9711912.1"/>
    <property type="molecule type" value="Genomic_DNA"/>
</dbReference>
<name>A0ABR2W0I6_9FUNG</name>
<feature type="compositionally biased region" description="Polar residues" evidence="1">
    <location>
        <begin position="223"/>
        <end position="247"/>
    </location>
</feature>
<organism evidence="4 5">
    <name type="scientific">Basidiobolus ranarum</name>
    <dbReference type="NCBI Taxonomy" id="34480"/>
    <lineage>
        <taxon>Eukaryota</taxon>
        <taxon>Fungi</taxon>
        <taxon>Fungi incertae sedis</taxon>
        <taxon>Zoopagomycota</taxon>
        <taxon>Entomophthoromycotina</taxon>
        <taxon>Basidiobolomycetes</taxon>
        <taxon>Basidiobolales</taxon>
        <taxon>Basidiobolaceae</taxon>
        <taxon>Basidiobolus</taxon>
    </lineage>
</organism>
<accession>A0ABR2W0I6</accession>
<dbReference type="Pfam" id="PF14610">
    <property type="entry name" value="Psg1"/>
    <property type="match status" value="1"/>
</dbReference>
<feature type="chain" id="PRO_5046460908" description="Mid2 domain-containing protein" evidence="3">
    <location>
        <begin position="24"/>
        <end position="282"/>
    </location>
</feature>
<gene>
    <name evidence="4" type="ORF">K7432_007472</name>
</gene>
<keyword evidence="3" id="KW-0732">Signal</keyword>
<feature type="signal peptide" evidence="3">
    <location>
        <begin position="1"/>
        <end position="23"/>
    </location>
</feature>
<comment type="caution">
    <text evidence="4">The sequence shown here is derived from an EMBL/GenBank/DDBJ whole genome shotgun (WGS) entry which is preliminary data.</text>
</comment>
<evidence type="ECO:0008006" key="6">
    <source>
        <dbReference type="Google" id="ProtNLM"/>
    </source>
</evidence>
<evidence type="ECO:0000256" key="2">
    <source>
        <dbReference type="SAM" id="Phobius"/>
    </source>
</evidence>
<evidence type="ECO:0000256" key="1">
    <source>
        <dbReference type="SAM" id="MobiDB-lite"/>
    </source>
</evidence>
<dbReference type="InterPro" id="IPR028000">
    <property type="entry name" value="Pma1"/>
</dbReference>
<keyword evidence="5" id="KW-1185">Reference proteome</keyword>
<reference evidence="4 5" key="1">
    <citation type="submission" date="2023-04" db="EMBL/GenBank/DDBJ databases">
        <title>Genome of Basidiobolus ranarum AG-B5.</title>
        <authorList>
            <person name="Stajich J.E."/>
            <person name="Carter-House D."/>
            <person name="Gryganskyi A."/>
        </authorList>
    </citation>
    <scope>NUCLEOTIDE SEQUENCE [LARGE SCALE GENOMIC DNA]</scope>
    <source>
        <strain evidence="4 5">AG-B5</strain>
    </source>
</reference>
<protein>
    <recommendedName>
        <fullName evidence="6">Mid2 domain-containing protein</fullName>
    </recommendedName>
</protein>
<keyword evidence="2" id="KW-0472">Membrane</keyword>
<evidence type="ECO:0000313" key="4">
    <source>
        <dbReference type="EMBL" id="KAK9711912.1"/>
    </source>
</evidence>
<proteinExistence type="predicted"/>
<keyword evidence="2" id="KW-0812">Transmembrane</keyword>
<dbReference type="CDD" id="cd12087">
    <property type="entry name" value="TM_EGFR-like"/>
    <property type="match status" value="1"/>
</dbReference>
<feature type="transmembrane region" description="Helical" evidence="2">
    <location>
        <begin position="188"/>
        <end position="210"/>
    </location>
</feature>
<evidence type="ECO:0000313" key="5">
    <source>
        <dbReference type="Proteomes" id="UP001479436"/>
    </source>
</evidence>
<sequence length="282" mass="31302">MLFHNALLCFFGAFLSFANISLGSLLSQDIPCGPKLYCNPQNNDVWKLGTVQYLRWNTQFPPLTETVDIRLYDLSNSTYPIKEWLQYNNEGFLTITLTRDYFPVVEKVPRRWVKLVISWDGRPREVNDCPIFAIEDIPESRTTFATIITTTTAKVTVTAKATLMPIVSNRPPSTYVPSPGKSVSTGKAVGIVIGSILAALLLGGAVVFAIRRNREKSPALIDTNESQDVGMSSSDRSGTFGNASTSNVQISPLTENEAYLIADTYRESLRKPGWEDEPNLLL</sequence>
<keyword evidence="2" id="KW-1133">Transmembrane helix</keyword>
<feature type="region of interest" description="Disordered" evidence="1">
    <location>
        <begin position="221"/>
        <end position="247"/>
    </location>
</feature>
<evidence type="ECO:0000256" key="3">
    <source>
        <dbReference type="SAM" id="SignalP"/>
    </source>
</evidence>
<dbReference type="Proteomes" id="UP001479436">
    <property type="component" value="Unassembled WGS sequence"/>
</dbReference>